<dbReference type="AlphaFoldDB" id="A0A0A2X489"/>
<evidence type="ECO:0000313" key="2">
    <source>
        <dbReference type="EMBL" id="KGQ20054.1"/>
    </source>
</evidence>
<dbReference type="Pfam" id="PF11453">
    <property type="entry name" value="DUF2950"/>
    <property type="match status" value="1"/>
</dbReference>
<dbReference type="OrthoDB" id="108782at2"/>
<comment type="caution">
    <text evidence="2">The sequence shown here is derived from an EMBL/GenBank/DDBJ whole genome shotgun (WGS) entry which is preliminary data.</text>
</comment>
<evidence type="ECO:0000256" key="1">
    <source>
        <dbReference type="SAM" id="SignalP"/>
    </source>
</evidence>
<dbReference type="RefSeq" id="WP_036166355.1">
    <property type="nucleotide sequence ID" value="NZ_JRKJ01000004.1"/>
</dbReference>
<dbReference type="InterPro" id="IPR021556">
    <property type="entry name" value="DUF2950"/>
</dbReference>
<keyword evidence="1" id="KW-0732">Signal</keyword>
<organism evidence="2 3">
    <name type="scientific">Lysobacter dokdonensis DS-58</name>
    <dbReference type="NCBI Taxonomy" id="1300345"/>
    <lineage>
        <taxon>Bacteria</taxon>
        <taxon>Pseudomonadati</taxon>
        <taxon>Pseudomonadota</taxon>
        <taxon>Gammaproteobacteria</taxon>
        <taxon>Lysobacterales</taxon>
        <taxon>Lysobacteraceae</taxon>
        <taxon>Noviluteimonas</taxon>
    </lineage>
</organism>
<keyword evidence="3" id="KW-1185">Reference proteome</keyword>
<dbReference type="Proteomes" id="UP000030518">
    <property type="component" value="Unassembled WGS sequence"/>
</dbReference>
<evidence type="ECO:0000313" key="3">
    <source>
        <dbReference type="Proteomes" id="UP000030518"/>
    </source>
</evidence>
<proteinExistence type="predicted"/>
<dbReference type="eggNOG" id="COG4786">
    <property type="taxonomic scope" value="Bacteria"/>
</dbReference>
<dbReference type="EMBL" id="JRKJ01000004">
    <property type="protein sequence ID" value="KGQ20054.1"/>
    <property type="molecule type" value="Genomic_DNA"/>
</dbReference>
<dbReference type="PATRIC" id="fig|1300345.3.peg.801"/>
<dbReference type="STRING" id="1300345.LF41_2221"/>
<protein>
    <submittedName>
        <fullName evidence="2">Uncharacterized protein</fullName>
    </submittedName>
</protein>
<accession>A0A0A2X489</accession>
<sequence>MNTFAKTTLCLALAALAFPALAQQAYPTPQAAADALVDALGTTKADATKLAQVFGNDWRDYVPEDSIDRKDVDAFLEKYRASHAFTEGKPGSRTLVAGADKWTFPVPLEHGEGGWRFDLAAGADEIRARRIGRNELDVEQAIRAYHDAQMDYAEADRDGDGVLEYAQKLVSTDGTHDGLFWAPDDSGQVSPLGPLFGDDTPKGDYLGYHYKILTKQGPSAPGGARDFMVGKDMMRGFALVAWPAKYGDTGLVTFVIGYDGQVFERNLGDDTESIVRAMTQYDPDSEWKDVPEVKVAGAD</sequence>
<feature type="chain" id="PRO_5001996590" evidence="1">
    <location>
        <begin position="23"/>
        <end position="299"/>
    </location>
</feature>
<gene>
    <name evidence="2" type="ORF">LF41_2221</name>
</gene>
<feature type="signal peptide" evidence="1">
    <location>
        <begin position="1"/>
        <end position="22"/>
    </location>
</feature>
<reference evidence="2 3" key="1">
    <citation type="submission" date="2014-09" db="EMBL/GenBank/DDBJ databases">
        <title>Genome sequences of Lysobacter dokdonensis DS-58.</title>
        <authorList>
            <person name="Kim J.F."/>
            <person name="Kwak M.-J."/>
        </authorList>
    </citation>
    <scope>NUCLEOTIDE SEQUENCE [LARGE SCALE GENOMIC DNA]</scope>
    <source>
        <strain evidence="2 3">DS-58</strain>
    </source>
</reference>
<name>A0A0A2X489_9GAMM</name>